<organism evidence="1">
    <name type="scientific">Arundo donax</name>
    <name type="common">Giant reed</name>
    <name type="synonym">Donax arundinaceus</name>
    <dbReference type="NCBI Taxonomy" id="35708"/>
    <lineage>
        <taxon>Eukaryota</taxon>
        <taxon>Viridiplantae</taxon>
        <taxon>Streptophyta</taxon>
        <taxon>Embryophyta</taxon>
        <taxon>Tracheophyta</taxon>
        <taxon>Spermatophyta</taxon>
        <taxon>Magnoliopsida</taxon>
        <taxon>Liliopsida</taxon>
        <taxon>Poales</taxon>
        <taxon>Poaceae</taxon>
        <taxon>PACMAD clade</taxon>
        <taxon>Arundinoideae</taxon>
        <taxon>Arundineae</taxon>
        <taxon>Arundo</taxon>
    </lineage>
</organism>
<dbReference type="AlphaFoldDB" id="A0A0A9FVN6"/>
<proteinExistence type="predicted"/>
<accession>A0A0A9FVN6</accession>
<name>A0A0A9FVN6_ARUDO</name>
<protein>
    <submittedName>
        <fullName evidence="1">Uncharacterized protein</fullName>
    </submittedName>
</protein>
<dbReference type="EMBL" id="GBRH01182597">
    <property type="protein sequence ID" value="JAE15299.1"/>
    <property type="molecule type" value="Transcribed_RNA"/>
</dbReference>
<evidence type="ECO:0000313" key="1">
    <source>
        <dbReference type="EMBL" id="JAE15299.1"/>
    </source>
</evidence>
<reference evidence="1" key="2">
    <citation type="journal article" date="2015" name="Data Brief">
        <title>Shoot transcriptome of the giant reed, Arundo donax.</title>
        <authorList>
            <person name="Barrero R.A."/>
            <person name="Guerrero F.D."/>
            <person name="Moolhuijzen P."/>
            <person name="Goolsby J.A."/>
            <person name="Tidwell J."/>
            <person name="Bellgard S.E."/>
            <person name="Bellgard M.I."/>
        </authorList>
    </citation>
    <scope>NUCLEOTIDE SEQUENCE</scope>
    <source>
        <tissue evidence="1">Shoot tissue taken approximately 20 cm above the soil surface</tissue>
    </source>
</reference>
<sequence length="41" mass="4413">MTGHWRIWTQALSACVDTQMPAAITGMDSSAATKLMAATRM</sequence>
<reference evidence="1" key="1">
    <citation type="submission" date="2014-09" db="EMBL/GenBank/DDBJ databases">
        <authorList>
            <person name="Magalhaes I.L.F."/>
            <person name="Oliveira U."/>
            <person name="Santos F.R."/>
            <person name="Vidigal T.H.D.A."/>
            <person name="Brescovit A.D."/>
            <person name="Santos A.J."/>
        </authorList>
    </citation>
    <scope>NUCLEOTIDE SEQUENCE</scope>
    <source>
        <tissue evidence="1">Shoot tissue taken approximately 20 cm above the soil surface</tissue>
    </source>
</reference>